<evidence type="ECO:0000259" key="5">
    <source>
        <dbReference type="PROSITE" id="PS51462"/>
    </source>
</evidence>
<dbReference type="PANTHER" id="PTHR43046:SF16">
    <property type="entry name" value="ADP-RIBOSE PYROPHOSPHATASE YJHB-RELATED"/>
    <property type="match status" value="1"/>
</dbReference>
<keyword evidence="4" id="KW-0472">Membrane</keyword>
<dbReference type="InterPro" id="IPR020084">
    <property type="entry name" value="NUDIX_hydrolase_CS"/>
</dbReference>
<dbReference type="PRINTS" id="PR00502">
    <property type="entry name" value="NUDIXFAMILY"/>
</dbReference>
<dbReference type="AlphaFoldDB" id="A0A8J3ICE2"/>
<evidence type="ECO:0000313" key="6">
    <source>
        <dbReference type="EMBL" id="GHO50077.1"/>
    </source>
</evidence>
<dbReference type="PROSITE" id="PS51462">
    <property type="entry name" value="NUDIX"/>
    <property type="match status" value="1"/>
</dbReference>
<keyword evidence="7" id="KW-1185">Reference proteome</keyword>
<dbReference type="Pfam" id="PF00293">
    <property type="entry name" value="NUDIX"/>
    <property type="match status" value="1"/>
</dbReference>
<evidence type="ECO:0000313" key="7">
    <source>
        <dbReference type="Proteomes" id="UP000612362"/>
    </source>
</evidence>
<reference evidence="6" key="1">
    <citation type="submission" date="2020-10" db="EMBL/GenBank/DDBJ databases">
        <title>Taxonomic study of unclassified bacteria belonging to the class Ktedonobacteria.</title>
        <authorList>
            <person name="Yabe S."/>
            <person name="Wang C.M."/>
            <person name="Zheng Y."/>
            <person name="Sakai Y."/>
            <person name="Cavaletti L."/>
            <person name="Monciardini P."/>
            <person name="Donadio S."/>
        </authorList>
    </citation>
    <scope>NUCLEOTIDE SEQUENCE</scope>
    <source>
        <strain evidence="6">SOSP1-1</strain>
    </source>
</reference>
<dbReference type="RefSeq" id="WP_220199145.1">
    <property type="nucleotide sequence ID" value="NZ_BNJF01000007.1"/>
</dbReference>
<comment type="caution">
    <text evidence="6">The sequence shown here is derived from an EMBL/GenBank/DDBJ whole genome shotgun (WGS) entry which is preliminary data.</text>
</comment>
<comment type="similarity">
    <text evidence="3">Belongs to the Nudix hydrolase family.</text>
</comment>
<dbReference type="GO" id="GO:0016787">
    <property type="term" value="F:hydrolase activity"/>
    <property type="evidence" value="ECO:0007669"/>
    <property type="project" value="UniProtKB-KW"/>
</dbReference>
<sequence>MNVLLARLWNMFRIGTMQWYLLWIMHHKFIVGVSGVIWNEQGQVLLLRHRFWREGTWGLPGGYAEQREALEATLCRELKEETGLEVTIERVLRIVSGYKLRLEVSFVGRLEGGEMRLDPREIIEARFYAPDDLPAGLLRSHRHLIEMALAGQGVEPSDFSVHPVPRPSTRR</sequence>
<dbReference type="InterPro" id="IPR020476">
    <property type="entry name" value="Nudix_hydrolase"/>
</dbReference>
<organism evidence="6 7">
    <name type="scientific">Ktedonospora formicarum</name>
    <dbReference type="NCBI Taxonomy" id="2778364"/>
    <lineage>
        <taxon>Bacteria</taxon>
        <taxon>Bacillati</taxon>
        <taxon>Chloroflexota</taxon>
        <taxon>Ktedonobacteria</taxon>
        <taxon>Ktedonobacterales</taxon>
        <taxon>Ktedonobacteraceae</taxon>
        <taxon>Ktedonospora</taxon>
    </lineage>
</organism>
<feature type="domain" description="Nudix hydrolase" evidence="5">
    <location>
        <begin position="28"/>
        <end position="151"/>
    </location>
</feature>
<name>A0A8J3ICE2_9CHLR</name>
<evidence type="ECO:0000256" key="1">
    <source>
        <dbReference type="ARBA" id="ARBA00001946"/>
    </source>
</evidence>
<comment type="cofactor">
    <cofactor evidence="1">
        <name>Mg(2+)</name>
        <dbReference type="ChEBI" id="CHEBI:18420"/>
    </cofactor>
</comment>
<feature type="transmembrane region" description="Helical" evidence="4">
    <location>
        <begin position="20"/>
        <end position="38"/>
    </location>
</feature>
<dbReference type="Proteomes" id="UP000612362">
    <property type="component" value="Unassembled WGS sequence"/>
</dbReference>
<dbReference type="PROSITE" id="PS00893">
    <property type="entry name" value="NUDIX_BOX"/>
    <property type="match status" value="1"/>
</dbReference>
<keyword evidence="4" id="KW-0812">Transmembrane</keyword>
<dbReference type="InterPro" id="IPR000086">
    <property type="entry name" value="NUDIX_hydrolase_dom"/>
</dbReference>
<dbReference type="SUPFAM" id="SSF55811">
    <property type="entry name" value="Nudix"/>
    <property type="match status" value="1"/>
</dbReference>
<dbReference type="Gene3D" id="3.90.79.10">
    <property type="entry name" value="Nucleoside Triphosphate Pyrophosphohydrolase"/>
    <property type="match status" value="1"/>
</dbReference>
<protein>
    <recommendedName>
        <fullName evidence="5">Nudix hydrolase domain-containing protein</fullName>
    </recommendedName>
</protein>
<evidence type="ECO:0000256" key="4">
    <source>
        <dbReference type="SAM" id="Phobius"/>
    </source>
</evidence>
<keyword evidence="4" id="KW-1133">Transmembrane helix</keyword>
<dbReference type="PANTHER" id="PTHR43046">
    <property type="entry name" value="GDP-MANNOSE MANNOSYL HYDROLASE"/>
    <property type="match status" value="1"/>
</dbReference>
<keyword evidence="2 3" id="KW-0378">Hydrolase</keyword>
<dbReference type="EMBL" id="BNJF01000007">
    <property type="protein sequence ID" value="GHO50077.1"/>
    <property type="molecule type" value="Genomic_DNA"/>
</dbReference>
<dbReference type="InterPro" id="IPR015797">
    <property type="entry name" value="NUDIX_hydrolase-like_dom_sf"/>
</dbReference>
<proteinExistence type="inferred from homology"/>
<evidence type="ECO:0000256" key="2">
    <source>
        <dbReference type="ARBA" id="ARBA00022801"/>
    </source>
</evidence>
<evidence type="ECO:0000256" key="3">
    <source>
        <dbReference type="RuleBase" id="RU003476"/>
    </source>
</evidence>
<gene>
    <name evidence="6" type="ORF">KSX_82400</name>
</gene>
<accession>A0A8J3ICE2</accession>